<dbReference type="EMBL" id="JAHRIQ010095011">
    <property type="protein sequence ID" value="MEQ2252429.1"/>
    <property type="molecule type" value="Genomic_DNA"/>
</dbReference>
<evidence type="ECO:0000313" key="4">
    <source>
        <dbReference type="Proteomes" id="UP001482620"/>
    </source>
</evidence>
<evidence type="ECO:0000256" key="2">
    <source>
        <dbReference type="SAM" id="Phobius"/>
    </source>
</evidence>
<feature type="region of interest" description="Disordered" evidence="1">
    <location>
        <begin position="62"/>
        <end position="127"/>
    </location>
</feature>
<keyword evidence="4" id="KW-1185">Reference proteome</keyword>
<keyword evidence="2" id="KW-1133">Transmembrane helix</keyword>
<accession>A0ABV0V5R4</accession>
<reference evidence="3 4" key="1">
    <citation type="submission" date="2021-06" db="EMBL/GenBank/DDBJ databases">
        <authorList>
            <person name="Palmer J.M."/>
        </authorList>
    </citation>
    <scope>NUCLEOTIDE SEQUENCE [LARGE SCALE GENOMIC DNA]</scope>
    <source>
        <strain evidence="4">if_2019</strain>
        <tissue evidence="3">Muscle</tissue>
    </source>
</reference>
<gene>
    <name evidence="3" type="ORF">ILYODFUR_021661</name>
</gene>
<keyword evidence="2" id="KW-0472">Membrane</keyword>
<feature type="compositionally biased region" description="Basic and acidic residues" evidence="1">
    <location>
        <begin position="113"/>
        <end position="127"/>
    </location>
</feature>
<comment type="caution">
    <text evidence="3">The sequence shown here is derived from an EMBL/GenBank/DDBJ whole genome shotgun (WGS) entry which is preliminary data.</text>
</comment>
<dbReference type="Proteomes" id="UP001482620">
    <property type="component" value="Unassembled WGS sequence"/>
</dbReference>
<protein>
    <submittedName>
        <fullName evidence="3">Uncharacterized protein</fullName>
    </submittedName>
</protein>
<evidence type="ECO:0000256" key="1">
    <source>
        <dbReference type="SAM" id="MobiDB-lite"/>
    </source>
</evidence>
<organism evidence="3 4">
    <name type="scientific">Ilyodon furcidens</name>
    <name type="common">goldbreast splitfin</name>
    <dbReference type="NCBI Taxonomy" id="33524"/>
    <lineage>
        <taxon>Eukaryota</taxon>
        <taxon>Metazoa</taxon>
        <taxon>Chordata</taxon>
        <taxon>Craniata</taxon>
        <taxon>Vertebrata</taxon>
        <taxon>Euteleostomi</taxon>
        <taxon>Actinopterygii</taxon>
        <taxon>Neopterygii</taxon>
        <taxon>Teleostei</taxon>
        <taxon>Neoteleostei</taxon>
        <taxon>Acanthomorphata</taxon>
        <taxon>Ovalentaria</taxon>
        <taxon>Atherinomorphae</taxon>
        <taxon>Cyprinodontiformes</taxon>
        <taxon>Goodeidae</taxon>
        <taxon>Ilyodon</taxon>
    </lineage>
</organism>
<keyword evidence="2" id="KW-0812">Transmembrane</keyword>
<name>A0ABV0V5R4_9TELE</name>
<sequence length="127" mass="14565">MLVHNWFVTGFRYISKLRPFVSQTELEMVVYAFVFSYPYYCNSLVIVVIFHFIRDRVAGAAESVETPRRPSSQTHPPAPPGESKVFPGQQPAERHSPSSMSWAIPEPPLSRTCPEHLPREAFRRHPV</sequence>
<evidence type="ECO:0000313" key="3">
    <source>
        <dbReference type="EMBL" id="MEQ2252429.1"/>
    </source>
</evidence>
<feature type="transmembrane region" description="Helical" evidence="2">
    <location>
        <begin position="28"/>
        <end position="53"/>
    </location>
</feature>
<proteinExistence type="predicted"/>